<keyword evidence="2 3" id="KW-0539">Nucleus</keyword>
<feature type="compositionally biased region" description="Basic and acidic residues" evidence="4">
    <location>
        <begin position="219"/>
        <end position="234"/>
    </location>
</feature>
<feature type="compositionally biased region" description="Polar residues" evidence="4">
    <location>
        <begin position="417"/>
        <end position="428"/>
    </location>
</feature>
<evidence type="ECO:0000256" key="2">
    <source>
        <dbReference type="ARBA" id="ARBA00023242"/>
    </source>
</evidence>
<feature type="region of interest" description="Disordered" evidence="4">
    <location>
        <begin position="207"/>
        <end position="295"/>
    </location>
</feature>
<evidence type="ECO:0000256" key="1">
    <source>
        <dbReference type="ARBA" id="ARBA00004123"/>
    </source>
</evidence>
<feature type="compositionally biased region" description="Polar residues" evidence="4">
    <location>
        <begin position="237"/>
        <end position="252"/>
    </location>
</feature>
<dbReference type="PROSITE" id="PS51319">
    <property type="entry name" value="TFIIS_N"/>
    <property type="match status" value="1"/>
</dbReference>
<evidence type="ECO:0000256" key="3">
    <source>
        <dbReference type="PROSITE-ProRule" id="PRU00649"/>
    </source>
</evidence>
<dbReference type="EMBL" id="OZ075116">
    <property type="protein sequence ID" value="CAL5071511.1"/>
    <property type="molecule type" value="Genomic_DNA"/>
</dbReference>
<feature type="compositionally biased region" description="Polar residues" evidence="4">
    <location>
        <begin position="207"/>
        <end position="217"/>
    </location>
</feature>
<gene>
    <name evidence="6" type="ORF">URODEC1_LOCUS103421</name>
</gene>
<organism evidence="6 7">
    <name type="scientific">Urochloa decumbens</name>
    <dbReference type="NCBI Taxonomy" id="240449"/>
    <lineage>
        <taxon>Eukaryota</taxon>
        <taxon>Viridiplantae</taxon>
        <taxon>Streptophyta</taxon>
        <taxon>Embryophyta</taxon>
        <taxon>Tracheophyta</taxon>
        <taxon>Spermatophyta</taxon>
        <taxon>Magnoliopsida</taxon>
        <taxon>Liliopsida</taxon>
        <taxon>Poales</taxon>
        <taxon>Poaceae</taxon>
        <taxon>PACMAD clade</taxon>
        <taxon>Panicoideae</taxon>
        <taxon>Panicodae</taxon>
        <taxon>Paniceae</taxon>
        <taxon>Melinidinae</taxon>
        <taxon>Urochloa</taxon>
    </lineage>
</organism>
<dbReference type="Proteomes" id="UP001497457">
    <property type="component" value="Chromosome 6rd"/>
</dbReference>
<dbReference type="PANTHER" id="PTHR46554">
    <property type="entry name" value="MEDIATOR OF RNA POLYMERASE II TRANSCRIPTION SUBUNIT 26A-RELATED"/>
    <property type="match status" value="1"/>
</dbReference>
<dbReference type="SUPFAM" id="SSF47676">
    <property type="entry name" value="Conserved domain common to transcription factors TFIIS, elongin A, CRSP70"/>
    <property type="match status" value="1"/>
</dbReference>
<evidence type="ECO:0000313" key="6">
    <source>
        <dbReference type="EMBL" id="CAL5071511.1"/>
    </source>
</evidence>
<sequence>MAPPSRDYWLGFFRGAGDSIFDAIDAAITVAASDHPGALRERRDGIAERLFTALLVTGATAAPGAAAVAAAAAAGTPVAGAPTPAQLHPEGAASVPSLCSSDRAEAITDDGAPRCDDPVLAETERIKAILLNDQEKSEAELLELLRRLQELDLAFDTLDVTAIGKAVANFRKHSSKQIRNLVRSLIEGWKHTVDVWIARRREAVVDQTPQSMGPSSLEQEDRGVASTPMDERDLFATPSTTMRLSEENQGSKFSDGMDDDGSVMNNTGRDSGQRYPMNQEPARRPPSMGQRYDPNSYWRQEQPAMRQCRPQELSNGQTKEQFVAEMLARPSNAESGPGRPQARPRQHQEASPAQGRPQSALSEKPAAQHDANSVRAKLELAKNAKLEAAKRKLQEGYQEFDNAKKQRTIQMVDPQNLPKQGNNRNFQPSGKPRNNSNINSNRNWSR</sequence>
<dbReference type="GO" id="GO:0005634">
    <property type="term" value="C:nucleus"/>
    <property type="evidence" value="ECO:0007669"/>
    <property type="project" value="UniProtKB-SubCell"/>
</dbReference>
<feature type="compositionally biased region" description="Low complexity" evidence="4">
    <location>
        <begin position="433"/>
        <end position="446"/>
    </location>
</feature>
<name>A0ABC9FBG9_9POAL</name>
<reference evidence="6" key="1">
    <citation type="submission" date="2024-10" db="EMBL/GenBank/DDBJ databases">
        <authorList>
            <person name="Ryan C."/>
        </authorList>
    </citation>
    <scope>NUCLEOTIDE SEQUENCE [LARGE SCALE GENOMIC DNA]</scope>
</reference>
<protein>
    <recommendedName>
        <fullName evidence="5">TFIIS N-terminal domain-containing protein</fullName>
    </recommendedName>
</protein>
<dbReference type="InterPro" id="IPR017923">
    <property type="entry name" value="TFIIS_N"/>
</dbReference>
<feature type="region of interest" description="Disordered" evidence="4">
    <location>
        <begin position="397"/>
        <end position="446"/>
    </location>
</feature>
<dbReference type="AlphaFoldDB" id="A0ABC9FBG9"/>
<dbReference type="Gene3D" id="1.20.930.10">
    <property type="entry name" value="Conserved domain common to transcription factors TFIIS, elongin A, CRSP70"/>
    <property type="match status" value="1"/>
</dbReference>
<evidence type="ECO:0000259" key="5">
    <source>
        <dbReference type="PROSITE" id="PS51319"/>
    </source>
</evidence>
<keyword evidence="7" id="KW-1185">Reference proteome</keyword>
<evidence type="ECO:0000256" key="4">
    <source>
        <dbReference type="SAM" id="MobiDB-lite"/>
    </source>
</evidence>
<comment type="subcellular location">
    <subcellularLocation>
        <location evidence="1 3">Nucleus</location>
    </subcellularLocation>
</comment>
<feature type="region of interest" description="Disordered" evidence="4">
    <location>
        <begin position="330"/>
        <end position="372"/>
    </location>
</feature>
<dbReference type="InterPro" id="IPR003617">
    <property type="entry name" value="TFIIS/CRSP70_N_sub"/>
</dbReference>
<dbReference type="InterPro" id="IPR035441">
    <property type="entry name" value="TFIIS/LEDGF_dom_sf"/>
</dbReference>
<evidence type="ECO:0000313" key="7">
    <source>
        <dbReference type="Proteomes" id="UP001497457"/>
    </source>
</evidence>
<accession>A0ABC9FBG9</accession>
<dbReference type="Pfam" id="PF08711">
    <property type="entry name" value="Med26"/>
    <property type="match status" value="1"/>
</dbReference>
<dbReference type="SMART" id="SM00509">
    <property type="entry name" value="TFS2N"/>
    <property type="match status" value="1"/>
</dbReference>
<proteinExistence type="predicted"/>
<feature type="domain" description="TFIIS N-terminal" evidence="5">
    <location>
        <begin position="121"/>
        <end position="196"/>
    </location>
</feature>
<dbReference type="PANTHER" id="PTHR46554:SF3">
    <property type="entry name" value="OS07G0642600 PROTEIN"/>
    <property type="match status" value="1"/>
</dbReference>